<feature type="compositionally biased region" description="Polar residues" evidence="1">
    <location>
        <begin position="57"/>
        <end position="79"/>
    </location>
</feature>
<dbReference type="RefSeq" id="WP_097147582.1">
    <property type="nucleotide sequence ID" value="NZ_OBQC01000001.1"/>
</dbReference>
<reference evidence="3" key="1">
    <citation type="submission" date="2017-08" db="EMBL/GenBank/DDBJ databases">
        <authorList>
            <person name="Varghese N."/>
            <person name="Submissions S."/>
        </authorList>
    </citation>
    <scope>NUCLEOTIDE SEQUENCE [LARGE SCALE GENOMIC DNA]</scope>
    <source>
        <strain evidence="3">JC23</strain>
    </source>
</reference>
<dbReference type="Pfam" id="PF17261">
    <property type="entry name" value="DUF5327"/>
    <property type="match status" value="1"/>
</dbReference>
<protein>
    <submittedName>
        <fullName evidence="2">Uncharacterized protein</fullName>
    </submittedName>
</protein>
<dbReference type="InterPro" id="IPR035218">
    <property type="entry name" value="DUF5327"/>
</dbReference>
<name>A0A285TYA4_9BACL</name>
<dbReference type="Proteomes" id="UP000219252">
    <property type="component" value="Unassembled WGS sequence"/>
</dbReference>
<keyword evidence="3" id="KW-1185">Reference proteome</keyword>
<evidence type="ECO:0000313" key="3">
    <source>
        <dbReference type="Proteomes" id="UP000219252"/>
    </source>
</evidence>
<evidence type="ECO:0000313" key="2">
    <source>
        <dbReference type="EMBL" id="SOC34670.1"/>
    </source>
</evidence>
<feature type="region of interest" description="Disordered" evidence="1">
    <location>
        <begin position="57"/>
        <end position="94"/>
    </location>
</feature>
<dbReference type="AlphaFoldDB" id="A0A285TYA4"/>
<dbReference type="OrthoDB" id="2361717at2"/>
<proteinExistence type="predicted"/>
<accession>A0A285TYA4</accession>
<sequence length="94" mass="10581">MISTQTLLQQIEKHTQLAKSTENDQLIREQLIAIRALCELALTEQSSNISVTKNHFQQQSLPQTVQLNRTTEPSLQSNPIKEDDGANGNSIFDF</sequence>
<gene>
    <name evidence="2" type="ORF">SAMN05877842_1016</name>
</gene>
<dbReference type="EMBL" id="OBQC01000001">
    <property type="protein sequence ID" value="SOC34670.1"/>
    <property type="molecule type" value="Genomic_DNA"/>
</dbReference>
<evidence type="ECO:0000256" key="1">
    <source>
        <dbReference type="SAM" id="MobiDB-lite"/>
    </source>
</evidence>
<organism evidence="2 3">
    <name type="scientific">Ureibacillus acetophenoni</name>
    <dbReference type="NCBI Taxonomy" id="614649"/>
    <lineage>
        <taxon>Bacteria</taxon>
        <taxon>Bacillati</taxon>
        <taxon>Bacillota</taxon>
        <taxon>Bacilli</taxon>
        <taxon>Bacillales</taxon>
        <taxon>Caryophanaceae</taxon>
        <taxon>Ureibacillus</taxon>
    </lineage>
</organism>